<protein>
    <submittedName>
        <fullName evidence="4">Protein HESO1-like isoform X1</fullName>
    </submittedName>
</protein>
<evidence type="ECO:0000256" key="1">
    <source>
        <dbReference type="SAM" id="MobiDB-lite"/>
    </source>
</evidence>
<organism evidence="3 4">
    <name type="scientific">Juglans regia</name>
    <name type="common">English walnut</name>
    <dbReference type="NCBI Taxonomy" id="51240"/>
    <lineage>
        <taxon>Eukaryota</taxon>
        <taxon>Viridiplantae</taxon>
        <taxon>Streptophyta</taxon>
        <taxon>Embryophyta</taxon>
        <taxon>Tracheophyta</taxon>
        <taxon>Spermatophyta</taxon>
        <taxon>Magnoliopsida</taxon>
        <taxon>eudicotyledons</taxon>
        <taxon>Gunneridae</taxon>
        <taxon>Pentapetalae</taxon>
        <taxon>rosids</taxon>
        <taxon>fabids</taxon>
        <taxon>Fagales</taxon>
        <taxon>Juglandaceae</taxon>
        <taxon>Juglans</taxon>
    </lineage>
</organism>
<feature type="region of interest" description="Disordered" evidence="1">
    <location>
        <begin position="372"/>
        <end position="412"/>
    </location>
</feature>
<dbReference type="OrthoDB" id="2274644at2759"/>
<keyword evidence="3" id="KW-1185">Reference proteome</keyword>
<dbReference type="STRING" id="51240.A0A2I4DNJ0"/>
<proteinExistence type="predicted"/>
<dbReference type="RefSeq" id="XP_018808712.2">
    <property type="nucleotide sequence ID" value="XM_018953167.2"/>
</dbReference>
<accession>A0A2I4DNJ0</accession>
<dbReference type="Gramene" id="Jr10_23480_p1">
    <property type="protein sequence ID" value="cds.Jr10_23480_p1"/>
    <property type="gene ID" value="Jr10_23480"/>
</dbReference>
<dbReference type="FunCoup" id="A0A2I4DNJ0">
    <property type="interactions" value="2714"/>
</dbReference>
<dbReference type="KEGG" id="jre:108981914"/>
<name>A0A2I4DNJ0_JUGRE</name>
<dbReference type="AlphaFoldDB" id="A0A2I4DNJ0"/>
<dbReference type="Gene3D" id="3.30.460.10">
    <property type="entry name" value="Beta Polymerase, domain 2"/>
    <property type="match status" value="1"/>
</dbReference>
<sequence>MALSGKVLQKKAKKLELRGLQKNKINPMHLSDLDELLNDIFVSCLPKPIDYDHRRDLVRIFNAIAKEIYGNADESPVVEAFGSFVMDIFCAGSDIDLSVNFSNTAVKISRQKRIETLRKFAKKFHTLQRGGHVDRLQTITTARVPVVKVIDRGTGIECDLSVENRDGIAKSQIVHMVSMIDERFRKLSFLVKAWAKAHGINSSKDRTLNSLSLVSLVAFHLQTRDPPILPPFSALFKDGTDPGSVARNVHNYLDYGKKNIESLAELFITLLIKLESVETLWKEGLCASLYEGSWTSKSWDSELNFISVEDFTEQSQNVARAVGRQEVKKIYECVQYSLGYLLTFLGGRMQRPTLRDILFGVNAVSTLPDISTRNPVDGENTASPVPSNPRPMKKQRIMEGRKGQQFVEGSGRKQNYDASRLGNNLYHSAGTLTSAPTQFPIGIEGSHGQPLNQPIIYPQTSPWFGAPPHSQDPIFPNQYPGQFNSLSLQDLIISGLLLGSFYP</sequence>
<dbReference type="Gene3D" id="1.10.1410.10">
    <property type="match status" value="1"/>
</dbReference>
<dbReference type="GO" id="GO:0016779">
    <property type="term" value="F:nucleotidyltransferase activity"/>
    <property type="evidence" value="ECO:0000318"/>
    <property type="project" value="GO_Central"/>
</dbReference>
<evidence type="ECO:0000259" key="2">
    <source>
        <dbReference type="Pfam" id="PF22600"/>
    </source>
</evidence>
<evidence type="ECO:0000313" key="4">
    <source>
        <dbReference type="RefSeq" id="XP_018808712.2"/>
    </source>
</evidence>
<reference evidence="4" key="1">
    <citation type="submission" date="2025-08" db="UniProtKB">
        <authorList>
            <consortium name="RefSeq"/>
        </authorList>
    </citation>
    <scope>IDENTIFICATION</scope>
    <source>
        <tissue evidence="4">Leaves</tissue>
    </source>
</reference>
<dbReference type="Pfam" id="PF22600">
    <property type="entry name" value="MTPAP-like_central"/>
    <property type="match status" value="1"/>
</dbReference>
<dbReference type="PANTHER" id="PTHR12271:SF134">
    <property type="entry name" value="NUCLEOTIDYLTRANSFERASE FAMILY PROTEIN"/>
    <property type="match status" value="1"/>
</dbReference>
<dbReference type="GeneID" id="108981914"/>
<dbReference type="InterPro" id="IPR043519">
    <property type="entry name" value="NT_sf"/>
</dbReference>
<dbReference type="SUPFAM" id="SSF81631">
    <property type="entry name" value="PAP/OAS1 substrate-binding domain"/>
    <property type="match status" value="1"/>
</dbReference>
<dbReference type="SUPFAM" id="SSF81301">
    <property type="entry name" value="Nucleotidyltransferase"/>
    <property type="match status" value="1"/>
</dbReference>
<feature type="domain" description="Poly(A) RNA polymerase mitochondrial-like central palm" evidence="2">
    <location>
        <begin position="33"/>
        <end position="177"/>
    </location>
</feature>
<dbReference type="CDD" id="cd05402">
    <property type="entry name" value="NT_PAP_TUTase"/>
    <property type="match status" value="1"/>
</dbReference>
<gene>
    <name evidence="4" type="primary">LOC108981914</name>
</gene>
<feature type="compositionally biased region" description="Polar residues" evidence="1">
    <location>
        <begin position="372"/>
        <end position="385"/>
    </location>
</feature>
<evidence type="ECO:0000313" key="3">
    <source>
        <dbReference type="Proteomes" id="UP000235220"/>
    </source>
</evidence>
<dbReference type="PANTHER" id="PTHR12271">
    <property type="entry name" value="POLY A POLYMERASE CID PAP -RELATED"/>
    <property type="match status" value="1"/>
</dbReference>
<dbReference type="InterPro" id="IPR054708">
    <property type="entry name" value="MTPAP-like_central"/>
</dbReference>
<dbReference type="Proteomes" id="UP000235220">
    <property type="component" value="Chromosome 10"/>
</dbReference>
<dbReference type="GO" id="GO:0031123">
    <property type="term" value="P:RNA 3'-end processing"/>
    <property type="evidence" value="ECO:0000318"/>
    <property type="project" value="GO_Central"/>
</dbReference>